<feature type="region of interest" description="Disordered" evidence="2">
    <location>
        <begin position="604"/>
        <end position="633"/>
    </location>
</feature>
<evidence type="ECO:0000256" key="2">
    <source>
        <dbReference type="SAM" id="MobiDB-lite"/>
    </source>
</evidence>
<dbReference type="AlphaFoldDB" id="A0A6D2L7A3"/>
<keyword evidence="1" id="KW-0175">Coiled coil</keyword>
<protein>
    <submittedName>
        <fullName evidence="3">Uncharacterized protein</fullName>
    </submittedName>
</protein>
<evidence type="ECO:0000256" key="1">
    <source>
        <dbReference type="SAM" id="Coils"/>
    </source>
</evidence>
<dbReference type="Proteomes" id="UP000467841">
    <property type="component" value="Unassembled WGS sequence"/>
</dbReference>
<feature type="region of interest" description="Disordered" evidence="2">
    <location>
        <begin position="366"/>
        <end position="410"/>
    </location>
</feature>
<evidence type="ECO:0000313" key="3">
    <source>
        <dbReference type="EMBL" id="CAA7055454.1"/>
    </source>
</evidence>
<proteinExistence type="predicted"/>
<dbReference type="OrthoDB" id="1114289at2759"/>
<dbReference type="PANTHER" id="PTHR31099:SF28">
    <property type="entry name" value="F5J5.12"/>
    <property type="match status" value="1"/>
</dbReference>
<organism evidence="3 4">
    <name type="scientific">Microthlaspi erraticum</name>
    <dbReference type="NCBI Taxonomy" id="1685480"/>
    <lineage>
        <taxon>Eukaryota</taxon>
        <taxon>Viridiplantae</taxon>
        <taxon>Streptophyta</taxon>
        <taxon>Embryophyta</taxon>
        <taxon>Tracheophyta</taxon>
        <taxon>Spermatophyta</taxon>
        <taxon>Magnoliopsida</taxon>
        <taxon>eudicotyledons</taxon>
        <taxon>Gunneridae</taxon>
        <taxon>Pentapetalae</taxon>
        <taxon>rosids</taxon>
        <taxon>malvids</taxon>
        <taxon>Brassicales</taxon>
        <taxon>Brassicaceae</taxon>
        <taxon>Coluteocarpeae</taxon>
        <taxon>Microthlaspi</taxon>
    </lineage>
</organism>
<keyword evidence="4" id="KW-1185">Reference proteome</keyword>
<name>A0A6D2L7A3_9BRAS</name>
<gene>
    <name evidence="3" type="ORF">MERR_LOCUS42690</name>
</gene>
<sequence length="633" mass="69458">MMAASARLGLDNPSVISIDTSDDESENKRSCDSPPLPCFDPGFLEQYREQPPSVRPFAIFTRGLRDSPKNSDLEVVGPKNSDLEVVGPSPLPFEVNPMSILKTGDLNRIRKAYSIPLSVMLRIPEENERADSPGPNEITVYEAYFALGLRETIPSLIAQVATFFNISPSQLNPTAWRVLTAIQVFGELHSEKLGVKEVFYVHYLRAHGQDAIRCVLRKRPGRCPLVFDLIANEKRRACYEKDWKMRYLFMNVGPNPPFPITWCLRGRRPITNFDCYFCFPDSMLHYSLSIVADLTSISKSITKQCAAGKQGASRVSGHPPHLRSVQVLTAAYSLEKSTIWGAKMSGFVGIDGMKALERLNRIVTGRGSSSVVTPEPPSVTGKGRTSLKRGSASAELVTGPPKQPKKTATGGGLLVSDHAAPSGHAPIVDQLNANAFGRDVEGFEKLGISVIFPQAQAALIKTASLCRFAETQLALAEENKMKDSEVISALRLDFASATKRAEELSAAVSERDAQLVTLNTEKDVLTSRVESLEKDLQRERDNVEDRVDLASCCATIATEWRLIKDFKSGGAPKWDAAKAERNYREYMVLNAKAYQKEPPVFPDALTVFESDDPSPASVSQPGATGNNHPQDTA</sequence>
<comment type="caution">
    <text evidence="3">The sequence shown here is derived from an EMBL/GenBank/DDBJ whole genome shotgun (WGS) entry which is preliminary data.</text>
</comment>
<dbReference type="EMBL" id="CACVBM020001607">
    <property type="protein sequence ID" value="CAA7055454.1"/>
    <property type="molecule type" value="Genomic_DNA"/>
</dbReference>
<accession>A0A6D2L7A3</accession>
<feature type="coiled-coil region" evidence="1">
    <location>
        <begin position="515"/>
        <end position="542"/>
    </location>
</feature>
<reference evidence="3" key="1">
    <citation type="submission" date="2020-01" db="EMBL/GenBank/DDBJ databases">
        <authorList>
            <person name="Mishra B."/>
        </authorList>
    </citation>
    <scope>NUCLEOTIDE SEQUENCE [LARGE SCALE GENOMIC DNA]</scope>
</reference>
<feature type="compositionally biased region" description="Polar residues" evidence="2">
    <location>
        <begin position="616"/>
        <end position="633"/>
    </location>
</feature>
<dbReference type="PANTHER" id="PTHR31099">
    <property type="entry name" value="OS06G0165300 PROTEIN"/>
    <property type="match status" value="1"/>
</dbReference>
<evidence type="ECO:0000313" key="4">
    <source>
        <dbReference type="Proteomes" id="UP000467841"/>
    </source>
</evidence>
<feature type="region of interest" description="Disordered" evidence="2">
    <location>
        <begin position="1"/>
        <end position="41"/>
    </location>
</feature>